<reference evidence="12 13" key="1">
    <citation type="submission" date="2018-06" db="EMBL/GenBank/DDBJ databases">
        <title>Pseudomonas diversity within urban Lake Michigan freshwaters.</title>
        <authorList>
            <person name="Batrich M."/>
            <person name="Hatzopoulos T."/>
            <person name="Putonti C."/>
        </authorList>
    </citation>
    <scope>NUCLEOTIDE SEQUENCE [LARGE SCALE GENOMIC DNA]</scope>
    <source>
        <strain evidence="12 13">LBp-160603</strain>
    </source>
</reference>
<evidence type="ECO:0000256" key="5">
    <source>
        <dbReference type="ARBA" id="ARBA00022679"/>
    </source>
</evidence>
<dbReference type="GO" id="GO:0015940">
    <property type="term" value="P:pantothenate biosynthetic process"/>
    <property type="evidence" value="ECO:0007669"/>
    <property type="project" value="UniProtKB-UniRule"/>
</dbReference>
<dbReference type="FunFam" id="3.20.20.60:FF:000003">
    <property type="entry name" value="3-methyl-2-oxobutanoate hydroxymethyltransferase"/>
    <property type="match status" value="1"/>
</dbReference>
<dbReference type="InterPro" id="IPR015813">
    <property type="entry name" value="Pyrv/PenolPyrv_kinase-like_dom"/>
</dbReference>
<accession>A0A2V4IJS1</accession>
<dbReference type="NCBIfam" id="TIGR00222">
    <property type="entry name" value="panB"/>
    <property type="match status" value="1"/>
</dbReference>
<dbReference type="PIRSF" id="PIRSF000388">
    <property type="entry name" value="Pantoate_hydroxy_MeTrfase"/>
    <property type="match status" value="1"/>
</dbReference>
<evidence type="ECO:0000256" key="4">
    <source>
        <dbReference type="ARBA" id="ARBA00022655"/>
    </source>
</evidence>
<dbReference type="GO" id="GO:0000287">
    <property type="term" value="F:magnesium ion binding"/>
    <property type="evidence" value="ECO:0007669"/>
    <property type="project" value="TreeGrafter"/>
</dbReference>
<organism evidence="12 13">
    <name type="scientific">Pseudomonas soli</name>
    <dbReference type="NCBI Taxonomy" id="1306993"/>
    <lineage>
        <taxon>Bacteria</taxon>
        <taxon>Pseudomonadati</taxon>
        <taxon>Pseudomonadota</taxon>
        <taxon>Gammaproteobacteria</taxon>
        <taxon>Pseudomonadales</taxon>
        <taxon>Pseudomonadaceae</taxon>
        <taxon>Pseudomonas</taxon>
    </lineage>
</organism>
<dbReference type="GO" id="GO:0008168">
    <property type="term" value="F:methyltransferase activity"/>
    <property type="evidence" value="ECO:0007669"/>
    <property type="project" value="UniProtKB-KW"/>
</dbReference>
<dbReference type="InterPro" id="IPR003700">
    <property type="entry name" value="Pantoate_hydroxy_MeTrfase"/>
</dbReference>
<keyword evidence="5 8" id="KW-0808">Transferase</keyword>
<evidence type="ECO:0000256" key="6">
    <source>
        <dbReference type="ARBA" id="ARBA00022723"/>
    </source>
</evidence>
<evidence type="ECO:0000256" key="2">
    <source>
        <dbReference type="ARBA" id="ARBA00008676"/>
    </source>
</evidence>
<dbReference type="HAMAP" id="MF_00156">
    <property type="entry name" value="PanB"/>
    <property type="match status" value="1"/>
</dbReference>
<protein>
    <recommendedName>
        <fullName evidence="8">3-methyl-2-oxobutanoate hydroxymethyltransferase</fullName>
        <ecNumber evidence="8">2.1.2.11</ecNumber>
    </recommendedName>
    <alternativeName>
        <fullName evidence="8">Ketopantoate hydroxymethyltransferase</fullName>
        <shortName evidence="8">KPHMT</shortName>
    </alternativeName>
</protein>
<comment type="caution">
    <text evidence="12">The sequence shown here is derived from an EMBL/GenBank/DDBJ whole genome shotgun (WGS) entry which is preliminary data.</text>
</comment>
<comment type="similarity">
    <text evidence="2 8">Belongs to the PanB family.</text>
</comment>
<keyword evidence="6 8" id="KW-0479">Metal-binding</keyword>
<dbReference type="RefSeq" id="WP_110699296.1">
    <property type="nucleotide sequence ID" value="NZ_CP151184.1"/>
</dbReference>
<comment type="function">
    <text evidence="7 8">Catalyzes the reversible reaction in which hydroxymethyl group from 5,10-methylenetetrahydrofolate is transferred onto alpha-ketoisovalerate to form ketopantoate.</text>
</comment>
<sequence length="271" mass="29178">MSLQPDTRRLTVPELAAMKGRQKIVALTAYSTPIARLIDPLMDFILVGDSTAMVAYGRRSTLAMRLDETISHTRAVVDCTQHACVIADMPFGSYQESPEQALRSCARVLAETGCDAVKLESNRILAATVAFLVERGIPVMAHVGLMPQFVNVLGGYKAQGLTEESAATIHADARANLAAGAFSLLLEGVAEPLARRISEESRQPCIGIGASPACDGQILVTEDLLGLSGPRKAKFVKQYADVATVIRLACARYANEVRQGEFPEREHCYGS</sequence>
<keyword evidence="4 8" id="KW-0566">Pantothenate biosynthesis</keyword>
<dbReference type="Proteomes" id="UP000247620">
    <property type="component" value="Unassembled WGS sequence"/>
</dbReference>
<dbReference type="GO" id="GO:0005737">
    <property type="term" value="C:cytoplasm"/>
    <property type="evidence" value="ECO:0007669"/>
    <property type="project" value="UniProtKB-SubCell"/>
</dbReference>
<evidence type="ECO:0000256" key="7">
    <source>
        <dbReference type="ARBA" id="ARBA00056497"/>
    </source>
</evidence>
<feature type="binding site" evidence="8 10">
    <location>
        <position position="88"/>
    </location>
    <ligand>
        <name>3-methyl-2-oxobutanoate</name>
        <dbReference type="ChEBI" id="CHEBI:11851"/>
    </ligand>
</feature>
<proteinExistence type="inferred from homology"/>
<dbReference type="UniPathway" id="UPA00028">
    <property type="reaction ID" value="UER00003"/>
</dbReference>
<evidence type="ECO:0000256" key="3">
    <source>
        <dbReference type="ARBA" id="ARBA00011424"/>
    </source>
</evidence>
<comment type="catalytic activity">
    <reaction evidence="8">
        <text>(6R)-5,10-methylene-5,6,7,8-tetrahydrofolate + 3-methyl-2-oxobutanoate + H2O = 2-dehydropantoate + (6S)-5,6,7,8-tetrahydrofolate</text>
        <dbReference type="Rhea" id="RHEA:11824"/>
        <dbReference type="ChEBI" id="CHEBI:11561"/>
        <dbReference type="ChEBI" id="CHEBI:11851"/>
        <dbReference type="ChEBI" id="CHEBI:15377"/>
        <dbReference type="ChEBI" id="CHEBI:15636"/>
        <dbReference type="ChEBI" id="CHEBI:57453"/>
        <dbReference type="EC" id="2.1.2.11"/>
    </reaction>
</comment>
<dbReference type="AlphaFoldDB" id="A0A2V4IJS1"/>
<dbReference type="EMBL" id="QJRO01000004">
    <property type="protein sequence ID" value="PYB83340.1"/>
    <property type="molecule type" value="Genomic_DNA"/>
</dbReference>
<comment type="subunit">
    <text evidence="3 8">Homodecamer; pentamer of dimers.</text>
</comment>
<keyword evidence="8 11" id="KW-0460">Magnesium</keyword>
<feature type="active site" description="Proton acceptor" evidence="8 9">
    <location>
        <position position="187"/>
    </location>
</feature>
<comment type="cofactor">
    <cofactor evidence="8 11">
        <name>Mg(2+)</name>
        <dbReference type="ChEBI" id="CHEBI:18420"/>
    </cofactor>
    <text evidence="8 11">Binds 1 Mg(2+) ion per subunit.</text>
</comment>
<dbReference type="Gene3D" id="3.20.20.60">
    <property type="entry name" value="Phosphoenolpyruvate-binding domains"/>
    <property type="match status" value="1"/>
</dbReference>
<dbReference type="PANTHER" id="PTHR20881">
    <property type="entry name" value="3-METHYL-2-OXOBUTANOATE HYDROXYMETHYLTRANSFERASE"/>
    <property type="match status" value="1"/>
</dbReference>
<keyword evidence="12" id="KW-0489">Methyltransferase</keyword>
<evidence type="ECO:0000256" key="11">
    <source>
        <dbReference type="PIRSR" id="PIRSR000388-3"/>
    </source>
</evidence>
<dbReference type="GO" id="GO:0032259">
    <property type="term" value="P:methylation"/>
    <property type="evidence" value="ECO:0007669"/>
    <property type="project" value="UniProtKB-KW"/>
</dbReference>
<feature type="binding site" evidence="8 10">
    <location>
        <position position="118"/>
    </location>
    <ligand>
        <name>3-methyl-2-oxobutanoate</name>
        <dbReference type="ChEBI" id="CHEBI:11851"/>
    </ligand>
</feature>
<evidence type="ECO:0000313" key="13">
    <source>
        <dbReference type="Proteomes" id="UP000247620"/>
    </source>
</evidence>
<dbReference type="InterPro" id="IPR040442">
    <property type="entry name" value="Pyrv_kinase-like_dom_sf"/>
</dbReference>
<dbReference type="EC" id="2.1.2.11" evidence="8"/>
<comment type="subcellular location">
    <subcellularLocation>
        <location evidence="8">Cytoplasm</location>
    </subcellularLocation>
</comment>
<feature type="binding site" evidence="8 11">
    <location>
        <position position="120"/>
    </location>
    <ligand>
        <name>Mg(2+)</name>
        <dbReference type="ChEBI" id="CHEBI:18420"/>
    </ligand>
</feature>
<keyword evidence="8" id="KW-0963">Cytoplasm</keyword>
<gene>
    <name evidence="8 12" type="primary">panB</name>
    <name evidence="12" type="ORF">DMX07_08705</name>
</gene>
<feature type="binding site" evidence="8 11">
    <location>
        <position position="49"/>
    </location>
    <ligand>
        <name>Mg(2+)</name>
        <dbReference type="ChEBI" id="CHEBI:18420"/>
    </ligand>
</feature>
<dbReference type="SUPFAM" id="SSF51621">
    <property type="entry name" value="Phosphoenolpyruvate/pyruvate domain"/>
    <property type="match status" value="1"/>
</dbReference>
<evidence type="ECO:0000256" key="9">
    <source>
        <dbReference type="PIRSR" id="PIRSR000388-1"/>
    </source>
</evidence>
<feature type="binding site" evidence="8 10">
    <location>
        <begin position="49"/>
        <end position="50"/>
    </location>
    <ligand>
        <name>3-methyl-2-oxobutanoate</name>
        <dbReference type="ChEBI" id="CHEBI:11851"/>
    </ligand>
</feature>
<dbReference type="CDD" id="cd06557">
    <property type="entry name" value="KPHMT-like"/>
    <property type="match status" value="1"/>
</dbReference>
<dbReference type="GO" id="GO:0003864">
    <property type="term" value="F:3-methyl-2-oxobutanoate hydroxymethyltransferase activity"/>
    <property type="evidence" value="ECO:0007669"/>
    <property type="project" value="UniProtKB-UniRule"/>
</dbReference>
<dbReference type="Pfam" id="PF02548">
    <property type="entry name" value="Pantoate_transf"/>
    <property type="match status" value="1"/>
</dbReference>
<evidence type="ECO:0000256" key="1">
    <source>
        <dbReference type="ARBA" id="ARBA00005033"/>
    </source>
</evidence>
<evidence type="ECO:0000256" key="8">
    <source>
        <dbReference type="HAMAP-Rule" id="MF_00156"/>
    </source>
</evidence>
<name>A0A2V4IJS1_9PSED</name>
<comment type="pathway">
    <text evidence="1 8">Cofactor biosynthesis; (R)-pantothenate biosynthesis; (R)-pantoate from 3-methyl-2-oxobutanoate: step 1/2.</text>
</comment>
<feature type="binding site" evidence="8 11">
    <location>
        <position position="88"/>
    </location>
    <ligand>
        <name>Mg(2+)</name>
        <dbReference type="ChEBI" id="CHEBI:18420"/>
    </ligand>
</feature>
<evidence type="ECO:0000313" key="12">
    <source>
        <dbReference type="EMBL" id="PYB83340.1"/>
    </source>
</evidence>
<evidence type="ECO:0000256" key="10">
    <source>
        <dbReference type="PIRSR" id="PIRSR000388-2"/>
    </source>
</evidence>
<dbReference type="NCBIfam" id="NF001452">
    <property type="entry name" value="PRK00311.1"/>
    <property type="match status" value="1"/>
</dbReference>
<dbReference type="PANTHER" id="PTHR20881:SF0">
    <property type="entry name" value="3-METHYL-2-OXOBUTANOATE HYDROXYMETHYLTRANSFERASE"/>
    <property type="match status" value="1"/>
</dbReference>